<comment type="caution">
    <text evidence="1">The sequence shown here is derived from an EMBL/GenBank/DDBJ whole genome shotgun (WGS) entry which is preliminary data.</text>
</comment>
<protein>
    <submittedName>
        <fullName evidence="1">Uncharacterized protein</fullName>
    </submittedName>
</protein>
<organism evidence="1 2">
    <name type="scientific">Methylocella tundrae</name>
    <dbReference type="NCBI Taxonomy" id="227605"/>
    <lineage>
        <taxon>Bacteria</taxon>
        <taxon>Pseudomonadati</taxon>
        <taxon>Pseudomonadota</taxon>
        <taxon>Alphaproteobacteria</taxon>
        <taxon>Hyphomicrobiales</taxon>
        <taxon>Beijerinckiaceae</taxon>
        <taxon>Methylocella</taxon>
    </lineage>
</organism>
<name>A0A8B6MB17_METTU</name>
<evidence type="ECO:0000313" key="1">
    <source>
        <dbReference type="EMBL" id="VTZ52180.1"/>
    </source>
</evidence>
<accession>A0A8B6MB17</accession>
<reference evidence="1 2" key="1">
    <citation type="submission" date="2019-05" db="EMBL/GenBank/DDBJ databases">
        <authorList>
            <person name="Farhan Ul Haque M."/>
        </authorList>
    </citation>
    <scope>NUCLEOTIDE SEQUENCE [LARGE SCALE GENOMIC DNA]</scope>
    <source>
        <strain evidence="1">2</strain>
    </source>
</reference>
<gene>
    <name evidence="1" type="ORF">MPC4_70068</name>
</gene>
<dbReference type="EMBL" id="CABFMQ020000131">
    <property type="protein sequence ID" value="VTZ52180.1"/>
    <property type="molecule type" value="Genomic_DNA"/>
</dbReference>
<evidence type="ECO:0000313" key="2">
    <source>
        <dbReference type="Proteomes" id="UP000485880"/>
    </source>
</evidence>
<dbReference type="Proteomes" id="UP000485880">
    <property type="component" value="Unassembled WGS sequence"/>
</dbReference>
<keyword evidence="2" id="KW-1185">Reference proteome</keyword>
<dbReference type="AlphaFoldDB" id="A0A8B6MB17"/>
<proteinExistence type="predicted"/>
<dbReference type="RefSeq" id="WP_174513826.1">
    <property type="nucleotide sequence ID" value="NZ_CABFMQ020000131.1"/>
</dbReference>
<sequence>MNLDSLEAGILSNCKPGELIKLKLGEQIYLAIVTEFERTPSDYRPIVILNRPDSPFIMNAADYGQVIVLRYGDRYGIRVDQHSEFFLGQKAESRKSGLVLMAQSNGESRAYLRADVTGVVDSIVRFYDFQDGILKSQAGVHRVTLTGWSIWLENSYRESVEHSAIFSFGTSDQAVP</sequence>